<feature type="domain" description="Chemokine interleukin-8-like" evidence="7">
    <location>
        <begin position="31"/>
        <end position="92"/>
    </location>
</feature>
<dbReference type="Pfam" id="PF00048">
    <property type="entry name" value="IL8"/>
    <property type="match status" value="1"/>
</dbReference>
<comment type="caution">
    <text evidence="8">The sequence shown here is derived from an EMBL/GenBank/DDBJ whole genome shotgun (WGS) entry which is preliminary data.</text>
</comment>
<keyword evidence="9" id="KW-1185">Reference proteome</keyword>
<dbReference type="OrthoDB" id="9937393at2759"/>
<dbReference type="SMART" id="SM00199">
    <property type="entry name" value="SCY"/>
    <property type="match status" value="1"/>
</dbReference>
<keyword evidence="3 6" id="KW-0202">Cytokine</keyword>
<dbReference type="CDD" id="cd00273">
    <property type="entry name" value="Chemokine_CXC"/>
    <property type="match status" value="1"/>
</dbReference>
<evidence type="ECO:0000313" key="9">
    <source>
        <dbReference type="Proteomes" id="UP000287033"/>
    </source>
</evidence>
<evidence type="ECO:0000313" key="8">
    <source>
        <dbReference type="EMBL" id="GCC17467.1"/>
    </source>
</evidence>
<evidence type="ECO:0000259" key="7">
    <source>
        <dbReference type="SMART" id="SM00199"/>
    </source>
</evidence>
<dbReference type="FunFam" id="2.40.50.40:FF:000004">
    <property type="entry name" value="C-X-C motif chemokine"/>
    <property type="match status" value="1"/>
</dbReference>
<dbReference type="InterPro" id="IPR039809">
    <property type="entry name" value="Chemokine_b/g/d"/>
</dbReference>
<proteinExistence type="inferred from homology"/>
<evidence type="ECO:0000256" key="1">
    <source>
        <dbReference type="ARBA" id="ARBA00004613"/>
    </source>
</evidence>
<dbReference type="PRINTS" id="PR00436">
    <property type="entry name" value="INTERLEUKIN8"/>
</dbReference>
<dbReference type="PANTHER" id="PTHR12015">
    <property type="entry name" value="SMALL INDUCIBLE CYTOKINE A"/>
    <property type="match status" value="1"/>
</dbReference>
<dbReference type="Gene3D" id="2.40.50.40">
    <property type="match status" value="1"/>
</dbReference>
<dbReference type="GO" id="GO:0005615">
    <property type="term" value="C:extracellular space"/>
    <property type="evidence" value="ECO:0007669"/>
    <property type="project" value="UniProtKB-UniRule"/>
</dbReference>
<dbReference type="GO" id="GO:0006955">
    <property type="term" value="P:immune response"/>
    <property type="evidence" value="ECO:0007669"/>
    <property type="project" value="InterPro"/>
</dbReference>
<dbReference type="InterPro" id="IPR018048">
    <property type="entry name" value="Chemokine_CXC_CS"/>
</dbReference>
<evidence type="ECO:0000256" key="5">
    <source>
        <dbReference type="ARBA" id="ARBA00023157"/>
    </source>
</evidence>
<dbReference type="PANTHER" id="PTHR12015:SF198">
    <property type="entry name" value="PLATELET BASIC PROTEIN"/>
    <property type="match status" value="1"/>
</dbReference>
<keyword evidence="5" id="KW-1015">Disulfide bond</keyword>
<protein>
    <recommendedName>
        <fullName evidence="6">C-X-C motif chemokine</fullName>
    </recommendedName>
</protein>
<dbReference type="PRINTS" id="PR00437">
    <property type="entry name" value="SMALLCYTKCXC"/>
</dbReference>
<dbReference type="SUPFAM" id="SSF54117">
    <property type="entry name" value="Interleukin 8-like chemokines"/>
    <property type="match status" value="1"/>
</dbReference>
<evidence type="ECO:0000256" key="6">
    <source>
        <dbReference type="RuleBase" id="RU361149"/>
    </source>
</evidence>
<organism evidence="8 9">
    <name type="scientific">Chiloscyllium punctatum</name>
    <name type="common">Brownbanded bambooshark</name>
    <name type="synonym">Hemiscyllium punctatum</name>
    <dbReference type="NCBI Taxonomy" id="137246"/>
    <lineage>
        <taxon>Eukaryota</taxon>
        <taxon>Metazoa</taxon>
        <taxon>Chordata</taxon>
        <taxon>Craniata</taxon>
        <taxon>Vertebrata</taxon>
        <taxon>Chondrichthyes</taxon>
        <taxon>Elasmobranchii</taxon>
        <taxon>Galeomorphii</taxon>
        <taxon>Galeoidea</taxon>
        <taxon>Orectolobiformes</taxon>
        <taxon>Hemiscylliidae</taxon>
        <taxon>Chiloscyllium</taxon>
    </lineage>
</organism>
<keyword evidence="6" id="KW-0732">Signal</keyword>
<dbReference type="InterPro" id="IPR001089">
    <property type="entry name" value="Chemokine_CXC"/>
</dbReference>
<evidence type="ECO:0000256" key="3">
    <source>
        <dbReference type="ARBA" id="ARBA00022514"/>
    </source>
</evidence>
<dbReference type="PROSITE" id="PS00471">
    <property type="entry name" value="SMALL_CYTOKINES_CXC"/>
    <property type="match status" value="1"/>
</dbReference>
<dbReference type="InterPro" id="IPR036048">
    <property type="entry name" value="Interleukin_8-like_sf"/>
</dbReference>
<accession>A0A401RH49</accession>
<feature type="signal peptide" evidence="6">
    <location>
        <begin position="1"/>
        <end position="22"/>
    </location>
</feature>
<reference evidence="8 9" key="1">
    <citation type="journal article" date="2018" name="Nat. Ecol. Evol.">
        <title>Shark genomes provide insights into elasmobranch evolution and the origin of vertebrates.</title>
        <authorList>
            <person name="Hara Y"/>
            <person name="Yamaguchi K"/>
            <person name="Onimaru K"/>
            <person name="Kadota M"/>
            <person name="Koyanagi M"/>
            <person name="Keeley SD"/>
            <person name="Tatsumi K"/>
            <person name="Tanaka K"/>
            <person name="Motone F"/>
            <person name="Kageyama Y"/>
            <person name="Nozu R"/>
            <person name="Adachi N"/>
            <person name="Nishimura O"/>
            <person name="Nakagawa R"/>
            <person name="Tanegashima C"/>
            <person name="Kiyatake I"/>
            <person name="Matsumoto R"/>
            <person name="Murakumo K"/>
            <person name="Nishida K"/>
            <person name="Terakita A"/>
            <person name="Kuratani S"/>
            <person name="Sato K"/>
            <person name="Hyodo S Kuraku.S."/>
        </authorList>
    </citation>
    <scope>NUCLEOTIDE SEQUENCE [LARGE SCALE GENOMIC DNA]</scope>
</reference>
<keyword evidence="6" id="KW-0145">Chemotaxis</keyword>
<keyword evidence="4 6" id="KW-0964">Secreted</keyword>
<dbReference type="InterPro" id="IPR001811">
    <property type="entry name" value="Chemokine_IL8-like_dom"/>
</dbReference>
<feature type="chain" id="PRO_5018812726" description="C-X-C motif chemokine" evidence="6">
    <location>
        <begin position="23"/>
        <end position="103"/>
    </location>
</feature>
<dbReference type="InterPro" id="IPR033899">
    <property type="entry name" value="CXC_Chemokine_domain"/>
</dbReference>
<sequence length="103" mass="11558">MSSKVTLITLTLFVFYVAATQAASIGRTGMNLRCQCIKTSSNFIHPQFMENIEIIPSGPHCENVEIIVTLQSSDRVCLNPKSPWVNKVINRIMSRSKKTTEDQ</sequence>
<dbReference type="AlphaFoldDB" id="A0A401RH49"/>
<evidence type="ECO:0000256" key="2">
    <source>
        <dbReference type="ARBA" id="ARBA00010665"/>
    </source>
</evidence>
<dbReference type="GO" id="GO:0006952">
    <property type="term" value="P:defense response"/>
    <property type="evidence" value="ECO:0007669"/>
    <property type="project" value="InterPro"/>
</dbReference>
<dbReference type="OMA" id="IGTELRC"/>
<comment type="similarity">
    <text evidence="2 6">Belongs to the intercrine alpha (chemokine CxC) family.</text>
</comment>
<dbReference type="EMBL" id="BEZZ01001317">
    <property type="protein sequence ID" value="GCC17467.1"/>
    <property type="molecule type" value="Genomic_DNA"/>
</dbReference>
<evidence type="ECO:0000256" key="4">
    <source>
        <dbReference type="ARBA" id="ARBA00022525"/>
    </source>
</evidence>
<name>A0A401RH49_CHIPU</name>
<dbReference type="STRING" id="137246.A0A401RH49"/>
<gene>
    <name evidence="8" type="ORF">chiPu_0017565</name>
</gene>
<dbReference type="GO" id="GO:0008009">
    <property type="term" value="F:chemokine activity"/>
    <property type="evidence" value="ECO:0007669"/>
    <property type="project" value="InterPro"/>
</dbReference>
<comment type="subcellular location">
    <subcellularLocation>
        <location evidence="1 6">Secreted</location>
    </subcellularLocation>
</comment>
<dbReference type="Proteomes" id="UP000287033">
    <property type="component" value="Unassembled WGS sequence"/>
</dbReference>